<dbReference type="PANTHER" id="PTHR13793">
    <property type="entry name" value="PHD FINGER PROTEINS"/>
    <property type="match status" value="1"/>
</dbReference>
<dbReference type="InterPro" id="IPR013083">
    <property type="entry name" value="Znf_RING/FYVE/PHD"/>
</dbReference>
<keyword evidence="1" id="KW-0479">Metal-binding</keyword>
<dbReference type="GO" id="GO:0008270">
    <property type="term" value="F:zinc ion binding"/>
    <property type="evidence" value="ECO:0007669"/>
    <property type="project" value="UniProtKB-KW"/>
</dbReference>
<evidence type="ECO:0000256" key="1">
    <source>
        <dbReference type="ARBA" id="ARBA00022723"/>
    </source>
</evidence>
<dbReference type="SUPFAM" id="SSF57903">
    <property type="entry name" value="FYVE/PHD zinc finger"/>
    <property type="match status" value="1"/>
</dbReference>
<reference evidence="6" key="1">
    <citation type="submission" date="2023-07" db="EMBL/GenBank/DDBJ databases">
        <authorList>
            <consortium name="AG Swart"/>
            <person name="Singh M."/>
            <person name="Singh A."/>
            <person name="Seah K."/>
            <person name="Emmerich C."/>
        </authorList>
    </citation>
    <scope>NUCLEOTIDE SEQUENCE</scope>
    <source>
        <strain evidence="6">DP1</strain>
    </source>
</reference>
<dbReference type="Gene3D" id="3.30.40.10">
    <property type="entry name" value="Zinc/RING finger domain, C3HC4 (zinc finger)"/>
    <property type="match status" value="1"/>
</dbReference>
<organism evidence="6 7">
    <name type="scientific">Euplotes crassus</name>
    <dbReference type="NCBI Taxonomy" id="5936"/>
    <lineage>
        <taxon>Eukaryota</taxon>
        <taxon>Sar</taxon>
        <taxon>Alveolata</taxon>
        <taxon>Ciliophora</taxon>
        <taxon>Intramacronucleata</taxon>
        <taxon>Spirotrichea</taxon>
        <taxon>Hypotrichia</taxon>
        <taxon>Euplotida</taxon>
        <taxon>Euplotidae</taxon>
        <taxon>Moneuplotes</taxon>
    </lineage>
</organism>
<name>A0AAD1XQC6_EUPCR</name>
<evidence type="ECO:0000256" key="3">
    <source>
        <dbReference type="ARBA" id="ARBA00022833"/>
    </source>
</evidence>
<evidence type="ECO:0000259" key="5">
    <source>
        <dbReference type="PROSITE" id="PS51805"/>
    </source>
</evidence>
<sequence>MEIKSTSSQFLPSLDHLEGKCYICFQREGDSSFYQCKVCQVSIHKKCYGDCVHYKAKKYWKCQKCKEGKADQTCTICDLSTQLPIKKLKGSTWVHNTCLNFTPEITYTDEKEDRVDLLGLLPWRTKLKCTICDHSKGAVIVCNYKSCLEAFHVSCAIQSKLIVEYDKMPRFKDKDIDDVAIFCQKHLIESRANSYYQTFISPENVCDHLDAVTQQKMRKILSSKLSSLLSSPPPQIPLKPLRPRQSPSESASDSEEAQKKLEQKLLKLKSKRIRKGNLPKGIRIAKVRKRNEYFV</sequence>
<evidence type="ECO:0000313" key="7">
    <source>
        <dbReference type="Proteomes" id="UP001295684"/>
    </source>
</evidence>
<feature type="region of interest" description="Disordered" evidence="4">
    <location>
        <begin position="226"/>
        <end position="261"/>
    </location>
</feature>
<evidence type="ECO:0000256" key="4">
    <source>
        <dbReference type="SAM" id="MobiDB-lite"/>
    </source>
</evidence>
<dbReference type="InterPro" id="IPR011011">
    <property type="entry name" value="Znf_FYVE_PHD"/>
</dbReference>
<keyword evidence="7" id="KW-1185">Reference proteome</keyword>
<dbReference type="SMART" id="SM00249">
    <property type="entry name" value="PHD"/>
    <property type="match status" value="2"/>
</dbReference>
<comment type="caution">
    <text evidence="6">The sequence shown here is derived from an EMBL/GenBank/DDBJ whole genome shotgun (WGS) entry which is preliminary data.</text>
</comment>
<gene>
    <name evidence="6" type="ORF">ECRASSUSDP1_LOCUS18391</name>
</gene>
<feature type="domain" description="PHD-type" evidence="5">
    <location>
        <begin position="59"/>
        <end position="187"/>
    </location>
</feature>
<dbReference type="InterPro" id="IPR050701">
    <property type="entry name" value="Histone_Mod_Regulator"/>
</dbReference>
<dbReference type="GO" id="GO:0006357">
    <property type="term" value="P:regulation of transcription by RNA polymerase II"/>
    <property type="evidence" value="ECO:0007669"/>
    <property type="project" value="TreeGrafter"/>
</dbReference>
<dbReference type="CDD" id="cd15571">
    <property type="entry name" value="ePHD"/>
    <property type="match status" value="1"/>
</dbReference>
<dbReference type="InterPro" id="IPR001965">
    <property type="entry name" value="Znf_PHD"/>
</dbReference>
<accession>A0AAD1XQC6</accession>
<dbReference type="EMBL" id="CAMPGE010018609">
    <property type="protein sequence ID" value="CAI2377010.1"/>
    <property type="molecule type" value="Genomic_DNA"/>
</dbReference>
<dbReference type="Proteomes" id="UP001295684">
    <property type="component" value="Unassembled WGS sequence"/>
</dbReference>
<evidence type="ECO:0000256" key="2">
    <source>
        <dbReference type="ARBA" id="ARBA00022771"/>
    </source>
</evidence>
<dbReference type="PROSITE" id="PS51805">
    <property type="entry name" value="EPHD"/>
    <property type="match status" value="1"/>
</dbReference>
<dbReference type="Pfam" id="PF13832">
    <property type="entry name" value="zf-HC5HC2H_2"/>
    <property type="match status" value="1"/>
</dbReference>
<dbReference type="InterPro" id="IPR034732">
    <property type="entry name" value="EPHD"/>
</dbReference>
<protein>
    <recommendedName>
        <fullName evidence="5">PHD-type domain-containing protein</fullName>
    </recommendedName>
</protein>
<dbReference type="PANTHER" id="PTHR13793:SF107">
    <property type="entry name" value="BROMODOMAIN-CONTAINING PROTEIN HOMOLOG"/>
    <property type="match status" value="1"/>
</dbReference>
<evidence type="ECO:0000313" key="6">
    <source>
        <dbReference type="EMBL" id="CAI2377010.1"/>
    </source>
</evidence>
<proteinExistence type="predicted"/>
<keyword evidence="3" id="KW-0862">Zinc</keyword>
<dbReference type="AlphaFoldDB" id="A0AAD1XQC6"/>
<keyword evidence="2" id="KW-0863">Zinc-finger</keyword>